<comment type="caution">
    <text evidence="3">The sequence shown here is derived from an EMBL/GenBank/DDBJ whole genome shotgun (WGS) entry which is preliminary data.</text>
</comment>
<feature type="domain" description="Glycosyl transferase family 1" evidence="1">
    <location>
        <begin position="195"/>
        <end position="308"/>
    </location>
</feature>
<name>I8ALN7_9BACL</name>
<feature type="domain" description="Glycosyltransferase subfamily 4-like N-terminal" evidence="2">
    <location>
        <begin position="20"/>
        <end position="147"/>
    </location>
</feature>
<dbReference type="SUPFAM" id="SSF53756">
    <property type="entry name" value="UDP-Glycosyltransferase/glycogen phosphorylase"/>
    <property type="match status" value="1"/>
</dbReference>
<dbReference type="Pfam" id="PF00534">
    <property type="entry name" value="Glycos_transf_1"/>
    <property type="match status" value="1"/>
</dbReference>
<dbReference type="Pfam" id="PF13579">
    <property type="entry name" value="Glyco_trans_4_4"/>
    <property type="match status" value="1"/>
</dbReference>
<dbReference type="RefSeq" id="WP_007200729.1">
    <property type="nucleotide sequence ID" value="NZ_AKKV01000020.1"/>
</dbReference>
<dbReference type="PANTHER" id="PTHR45947">
    <property type="entry name" value="SULFOQUINOVOSYL TRANSFERASE SQD2"/>
    <property type="match status" value="1"/>
</dbReference>
<reference evidence="3 4" key="1">
    <citation type="journal article" date="2012" name="J. Bacteriol.">
        <title>Genome of Bacillus macauensis ZFHKF-1, a Long-Chain-Forming Bacterium.</title>
        <authorList>
            <person name="Cai L."/>
            <person name="Zhang T."/>
        </authorList>
    </citation>
    <scope>NUCLEOTIDE SEQUENCE [LARGE SCALE GENOMIC DNA]</scope>
    <source>
        <strain evidence="3 4">ZFHKF-1</strain>
    </source>
</reference>
<evidence type="ECO:0000313" key="3">
    <source>
        <dbReference type="EMBL" id="EIT86534.1"/>
    </source>
</evidence>
<dbReference type="PANTHER" id="PTHR45947:SF3">
    <property type="entry name" value="SULFOQUINOVOSYL TRANSFERASE SQD2"/>
    <property type="match status" value="1"/>
</dbReference>
<dbReference type="CDD" id="cd03812">
    <property type="entry name" value="GT4_CapH-like"/>
    <property type="match status" value="1"/>
</dbReference>
<protein>
    <submittedName>
        <fullName evidence="3">Group 1 glycosyl transferase</fullName>
    </submittedName>
</protein>
<keyword evidence="3" id="KW-0808">Transferase</keyword>
<dbReference type="AlphaFoldDB" id="I8ALN7"/>
<dbReference type="InterPro" id="IPR028098">
    <property type="entry name" value="Glyco_trans_4-like_N"/>
</dbReference>
<evidence type="ECO:0000313" key="4">
    <source>
        <dbReference type="Proteomes" id="UP000004080"/>
    </source>
</evidence>
<sequence>MNEWKQPKRVLHVVSQMDRGGAETLLMNVYRTINRSHIQFDFVTHGEGSGDFDAEIKALGGNIYPMKSLGSVGPVTYVKNLKALMKTNAYSAVHAHTDYQSGFPLAAARLANIPRRISHSHSTSWPNGDGLKQRVILQGLRTLISWGATQNCSCSSEAGAFLFPNKAVTILNNGLDVVTTRVDREAAKEALYTELALPTHTRLIGHVGRFSASKNQRFLLPILKILIHQDPNVMCVFVGDGPLREEIEEEARQAGLSDHVRFLGVREDIATIMKALDVFLFPSLFEGFGIVAIEAQRAGTPCVLADTVPQSTDMGIGLTQYESLQAPVTTWVEHIRSAMRKHRPTECTVVDAITDRGFNIQENVQEWVKLYGISEAKK</sequence>
<dbReference type="PATRIC" id="fig|1196324.3.peg.637"/>
<dbReference type="Gene3D" id="3.40.50.2000">
    <property type="entry name" value="Glycogen Phosphorylase B"/>
    <property type="match status" value="2"/>
</dbReference>
<proteinExistence type="predicted"/>
<dbReference type="InterPro" id="IPR001296">
    <property type="entry name" value="Glyco_trans_1"/>
</dbReference>
<accession>I8ALN7</accession>
<dbReference type="STRING" id="1196324.A374_03149"/>
<dbReference type="eggNOG" id="COG0438">
    <property type="taxonomic scope" value="Bacteria"/>
</dbReference>
<dbReference type="InterPro" id="IPR050194">
    <property type="entry name" value="Glycosyltransferase_grp1"/>
</dbReference>
<organism evidence="3 4">
    <name type="scientific">Fictibacillus macauensis ZFHKF-1</name>
    <dbReference type="NCBI Taxonomy" id="1196324"/>
    <lineage>
        <taxon>Bacteria</taxon>
        <taxon>Bacillati</taxon>
        <taxon>Bacillota</taxon>
        <taxon>Bacilli</taxon>
        <taxon>Bacillales</taxon>
        <taxon>Fictibacillaceae</taxon>
        <taxon>Fictibacillus</taxon>
    </lineage>
</organism>
<keyword evidence="4" id="KW-1185">Reference proteome</keyword>
<dbReference type="EMBL" id="AKKV01000020">
    <property type="protein sequence ID" value="EIT86534.1"/>
    <property type="molecule type" value="Genomic_DNA"/>
</dbReference>
<dbReference type="GO" id="GO:0016757">
    <property type="term" value="F:glycosyltransferase activity"/>
    <property type="evidence" value="ECO:0007669"/>
    <property type="project" value="InterPro"/>
</dbReference>
<evidence type="ECO:0000259" key="1">
    <source>
        <dbReference type="Pfam" id="PF00534"/>
    </source>
</evidence>
<gene>
    <name evidence="3" type="ORF">A374_03149</name>
</gene>
<dbReference type="Proteomes" id="UP000004080">
    <property type="component" value="Unassembled WGS sequence"/>
</dbReference>
<dbReference type="OrthoDB" id="9804196at2"/>
<evidence type="ECO:0000259" key="2">
    <source>
        <dbReference type="Pfam" id="PF13579"/>
    </source>
</evidence>